<evidence type="ECO:0000256" key="3">
    <source>
        <dbReference type="ARBA" id="ARBA00022824"/>
    </source>
</evidence>
<organism evidence="5 6">
    <name type="scientific">Oryzias melastigma</name>
    <name type="common">Marine medaka</name>
    <dbReference type="NCBI Taxonomy" id="30732"/>
    <lineage>
        <taxon>Eukaryota</taxon>
        <taxon>Metazoa</taxon>
        <taxon>Chordata</taxon>
        <taxon>Craniata</taxon>
        <taxon>Vertebrata</taxon>
        <taxon>Euteleostomi</taxon>
        <taxon>Actinopterygii</taxon>
        <taxon>Neopterygii</taxon>
        <taxon>Teleostei</taxon>
        <taxon>Neoteleostei</taxon>
        <taxon>Acanthomorphata</taxon>
        <taxon>Ovalentaria</taxon>
        <taxon>Atherinomorphae</taxon>
        <taxon>Beloniformes</taxon>
        <taxon>Adrianichthyidae</taxon>
        <taxon>Oryziinae</taxon>
        <taxon>Oryzias</taxon>
    </lineage>
</organism>
<dbReference type="InterPro" id="IPR001767">
    <property type="entry name" value="Hedgehog_Hint"/>
</dbReference>
<keyword evidence="2" id="KW-0217">Developmental protein</keyword>
<dbReference type="GO" id="GO:0010468">
    <property type="term" value="P:regulation of gene expression"/>
    <property type="evidence" value="ECO:0007669"/>
    <property type="project" value="TreeGrafter"/>
</dbReference>
<dbReference type="PANTHER" id="PTHR11889:SF84">
    <property type="entry name" value="HEDGEHOG PROTEIN"/>
    <property type="match status" value="1"/>
</dbReference>
<dbReference type="PANTHER" id="PTHR11889">
    <property type="entry name" value="HEDGEHOG"/>
    <property type="match status" value="1"/>
</dbReference>
<protein>
    <submittedName>
        <fullName evidence="5">Desert hedgehog protein</fullName>
    </submittedName>
</protein>
<dbReference type="GO" id="GO:0016540">
    <property type="term" value="P:protein autoprocessing"/>
    <property type="evidence" value="ECO:0007669"/>
    <property type="project" value="InterPro"/>
</dbReference>
<comment type="caution">
    <text evidence="5">The sequence shown here is derived from an EMBL/GenBank/DDBJ whole genome shotgun (WGS) entry which is preliminary data.</text>
</comment>
<dbReference type="InterPro" id="IPR001657">
    <property type="entry name" value="Hedgehog"/>
</dbReference>
<evidence type="ECO:0000256" key="2">
    <source>
        <dbReference type="ARBA" id="ARBA00022473"/>
    </source>
</evidence>
<proteinExistence type="predicted"/>
<dbReference type="Gene3D" id="2.170.16.10">
    <property type="entry name" value="Hedgehog/Intein (Hint) domain"/>
    <property type="match status" value="1"/>
</dbReference>
<evidence type="ECO:0000313" key="6">
    <source>
        <dbReference type="Proteomes" id="UP000646548"/>
    </source>
</evidence>
<dbReference type="AlphaFoldDB" id="A0A834CBI7"/>
<dbReference type="CDD" id="cd00081">
    <property type="entry name" value="Hint"/>
    <property type="match status" value="1"/>
</dbReference>
<dbReference type="GO" id="GO:0005509">
    <property type="term" value="F:calcium ion binding"/>
    <property type="evidence" value="ECO:0007669"/>
    <property type="project" value="TreeGrafter"/>
</dbReference>
<evidence type="ECO:0000256" key="1">
    <source>
        <dbReference type="ARBA" id="ARBA00004586"/>
    </source>
</evidence>
<sequence>MALSETGQVVYTPVLSFLHQDQESLSTFLSLETKEGYTLVLTPHHLVFLAPDCGHDISEYQARFASRAKTGDCVLISTADSQTQPSRIVSVSVAESVGVYAPLTEAGTLFVDRVLVSSYALVEDHRLAHWAFGPLRLFYSLTELLWAEAADQTTTGPITLTNTKSHFSTLSIKKRIINEGFIHTQNNLTETFRVEIQAKRESEIHWYARLLYRFACVLLDSNLFYP</sequence>
<dbReference type="GO" id="GO:0001708">
    <property type="term" value="P:cell fate specification"/>
    <property type="evidence" value="ECO:0007669"/>
    <property type="project" value="TreeGrafter"/>
</dbReference>
<reference evidence="5" key="1">
    <citation type="journal article" name="BMC Genomics">
        <title>Long-read sequencing and de novo genome assembly of marine medaka (Oryzias melastigma).</title>
        <authorList>
            <person name="Liang P."/>
            <person name="Saqib H.S.A."/>
            <person name="Ni X."/>
            <person name="Shen Y."/>
        </authorList>
    </citation>
    <scope>NUCLEOTIDE SEQUENCE</scope>
    <source>
        <strain evidence="5">Bigg-433</strain>
    </source>
</reference>
<dbReference type="SUPFAM" id="SSF51294">
    <property type="entry name" value="Hedgehog/intein (Hint) domain"/>
    <property type="match status" value="1"/>
</dbReference>
<comment type="subcellular location">
    <subcellularLocation>
        <location evidence="1">Endoplasmic reticulum membrane</location>
    </subcellularLocation>
</comment>
<dbReference type="InterPro" id="IPR036844">
    <property type="entry name" value="Hint_dom_sf"/>
</dbReference>
<evidence type="ECO:0000259" key="4">
    <source>
        <dbReference type="SMART" id="SM00305"/>
    </source>
</evidence>
<keyword evidence="3" id="KW-0256">Endoplasmic reticulum</keyword>
<dbReference type="PRINTS" id="PR00632">
    <property type="entry name" value="SONICHHOG"/>
</dbReference>
<dbReference type="GO" id="GO:0005615">
    <property type="term" value="C:extracellular space"/>
    <property type="evidence" value="ECO:0007669"/>
    <property type="project" value="TreeGrafter"/>
</dbReference>
<dbReference type="GO" id="GO:0007224">
    <property type="term" value="P:smoothened signaling pathway"/>
    <property type="evidence" value="ECO:0007669"/>
    <property type="project" value="TreeGrafter"/>
</dbReference>
<dbReference type="EMBL" id="WKFB01000384">
    <property type="protein sequence ID" value="KAF6724643.1"/>
    <property type="molecule type" value="Genomic_DNA"/>
</dbReference>
<dbReference type="InterPro" id="IPR050387">
    <property type="entry name" value="Hedgehog_Signaling"/>
</dbReference>
<dbReference type="GO" id="GO:0007267">
    <property type="term" value="P:cell-cell signaling"/>
    <property type="evidence" value="ECO:0007669"/>
    <property type="project" value="InterPro"/>
</dbReference>
<dbReference type="InterPro" id="IPR003586">
    <property type="entry name" value="Hint_dom_C"/>
</dbReference>
<name>A0A834CBI7_ORYME</name>
<dbReference type="FunFam" id="2.170.16.10:FF:000001">
    <property type="entry name" value="Indian hedgehog"/>
    <property type="match status" value="1"/>
</dbReference>
<accession>A0A834CBI7</accession>
<dbReference type="Proteomes" id="UP000646548">
    <property type="component" value="Unassembled WGS sequence"/>
</dbReference>
<dbReference type="Pfam" id="PF01079">
    <property type="entry name" value="Hint"/>
    <property type="match status" value="1"/>
</dbReference>
<dbReference type="SMART" id="SM00305">
    <property type="entry name" value="HintC"/>
    <property type="match status" value="1"/>
</dbReference>
<dbReference type="GO" id="GO:0005789">
    <property type="term" value="C:endoplasmic reticulum membrane"/>
    <property type="evidence" value="ECO:0007669"/>
    <property type="project" value="UniProtKB-SubCell"/>
</dbReference>
<feature type="domain" description="Hint" evidence="4">
    <location>
        <begin position="80"/>
        <end position="124"/>
    </location>
</feature>
<evidence type="ECO:0000313" key="5">
    <source>
        <dbReference type="EMBL" id="KAF6724643.1"/>
    </source>
</evidence>
<dbReference type="GO" id="GO:0005113">
    <property type="term" value="F:patched binding"/>
    <property type="evidence" value="ECO:0007669"/>
    <property type="project" value="TreeGrafter"/>
</dbReference>
<gene>
    <name evidence="5" type="ORF">FQA47_009623</name>
</gene>